<feature type="domain" description="Large ribosomal subunit protein bL12 C-terminal" evidence="6">
    <location>
        <begin position="58"/>
        <end position="127"/>
    </location>
</feature>
<proteinExistence type="inferred from homology"/>
<keyword evidence="3 4" id="KW-0687">Ribonucleoprotein</keyword>
<dbReference type="Proteomes" id="UP000007161">
    <property type="component" value="Chromosome"/>
</dbReference>
<protein>
    <recommendedName>
        <fullName evidence="4">Large ribosomal subunit protein bL12</fullName>
    </recommendedName>
</protein>
<dbReference type="InterPro" id="IPR008932">
    <property type="entry name" value="Ribosomal_bL12_oligo"/>
</dbReference>
<dbReference type="GO" id="GO:0006412">
    <property type="term" value="P:translation"/>
    <property type="evidence" value="ECO:0007669"/>
    <property type="project" value="UniProtKB-UniRule"/>
</dbReference>
<evidence type="ECO:0000256" key="1">
    <source>
        <dbReference type="ARBA" id="ARBA00007197"/>
    </source>
</evidence>
<dbReference type="HAMAP" id="MF_00368">
    <property type="entry name" value="Ribosomal_bL12"/>
    <property type="match status" value="1"/>
</dbReference>
<reference evidence="9" key="2">
    <citation type="submission" date="2012-01" db="EMBL/GenBank/DDBJ databases">
        <title>Complete sequence of chromosome of Marinitoga piezophila KA3.</title>
        <authorList>
            <person name="Lucas S."/>
            <person name="Han J."/>
            <person name="Lapidus A."/>
            <person name="Cheng J.-F."/>
            <person name="Goodwin L."/>
            <person name="Pitluck S."/>
            <person name="Peters L."/>
            <person name="Mikhailova N."/>
            <person name="Teshima H."/>
            <person name="Detter J.C."/>
            <person name="Han C."/>
            <person name="Tapia R."/>
            <person name="Land M."/>
            <person name="Hauser L."/>
            <person name="Kyrpides N."/>
            <person name="Ivanova N."/>
            <person name="Pagani I."/>
            <person name="Jebbar M."/>
            <person name="Vannier P."/>
            <person name="Oger P."/>
            <person name="Cario A."/>
            <person name="Bartlett D."/>
            <person name="Noll K.M."/>
            <person name="Woyke T."/>
        </authorList>
    </citation>
    <scope>NUCLEOTIDE SEQUENCE [LARGE SCALE GENOMIC DNA]</scope>
    <source>
        <strain evidence="9">DSM 14283 / JCM 11233 / KA3</strain>
    </source>
</reference>
<dbReference type="FunFam" id="3.30.1390.10:FF:000001">
    <property type="entry name" value="50S ribosomal protein L7/L12"/>
    <property type="match status" value="1"/>
</dbReference>
<dbReference type="FunFam" id="1.20.5.710:FF:000008">
    <property type="entry name" value="50S ribosomal protein L7/L12"/>
    <property type="match status" value="1"/>
</dbReference>
<accession>H2J5G0</accession>
<dbReference type="PANTHER" id="PTHR45987">
    <property type="entry name" value="39S RIBOSOMAL PROTEIN L12"/>
    <property type="match status" value="1"/>
</dbReference>
<evidence type="ECO:0000259" key="6">
    <source>
        <dbReference type="Pfam" id="PF00542"/>
    </source>
</evidence>
<keyword evidence="5" id="KW-0175">Coiled coil</keyword>
<evidence type="ECO:0000259" key="7">
    <source>
        <dbReference type="Pfam" id="PF16320"/>
    </source>
</evidence>
<keyword evidence="9" id="KW-1185">Reference proteome</keyword>
<dbReference type="GO" id="GO:0003729">
    <property type="term" value="F:mRNA binding"/>
    <property type="evidence" value="ECO:0007669"/>
    <property type="project" value="TreeGrafter"/>
</dbReference>
<comment type="subunit">
    <text evidence="4">Homodimer. Part of the ribosomal stalk of the 50S ribosomal subunit. Forms a multimeric L10(L12)X complex, where L10 forms an elongated spine to which 2 to 4 L12 dimers bind in a sequential fashion. Binds GTP-bound translation factors.</text>
</comment>
<organism evidence="8 9">
    <name type="scientific">Marinitoga piezophila (strain DSM 14283 / JCM 11233 / KA3)</name>
    <dbReference type="NCBI Taxonomy" id="443254"/>
    <lineage>
        <taxon>Bacteria</taxon>
        <taxon>Thermotogati</taxon>
        <taxon>Thermotogota</taxon>
        <taxon>Thermotogae</taxon>
        <taxon>Petrotogales</taxon>
        <taxon>Petrotogaceae</taxon>
        <taxon>Marinitoga</taxon>
    </lineage>
</organism>
<dbReference type="EMBL" id="CP003257">
    <property type="protein sequence ID" value="AEX86104.1"/>
    <property type="molecule type" value="Genomic_DNA"/>
</dbReference>
<reference evidence="8 9" key="1">
    <citation type="journal article" date="2012" name="J. Bacteriol.">
        <title>Complete Genome Sequence of the Thermophilic, Piezophilic, Heterotrophic Bacterium Marinitoga piezophila KA3.</title>
        <authorList>
            <person name="Lucas S."/>
            <person name="Han J."/>
            <person name="Lapidus A."/>
            <person name="Cheng J.F."/>
            <person name="Goodwin L.A."/>
            <person name="Pitluck S."/>
            <person name="Peters L."/>
            <person name="Mikhailova N."/>
            <person name="Teshima H."/>
            <person name="Detter J.C."/>
            <person name="Han C."/>
            <person name="Tapia R."/>
            <person name="Land M."/>
            <person name="Hauser L."/>
            <person name="Kyrpides N.C."/>
            <person name="Ivanova N."/>
            <person name="Pagani I."/>
            <person name="Vannier P."/>
            <person name="Oger P."/>
            <person name="Bartlett D.H."/>
            <person name="Noll K.M."/>
            <person name="Woyke T."/>
            <person name="Jebbar M."/>
        </authorList>
    </citation>
    <scope>NUCLEOTIDE SEQUENCE [LARGE SCALE GENOMIC DNA]</scope>
    <source>
        <strain evidence="9">DSM 14283 / JCM 11233 / KA3</strain>
    </source>
</reference>
<evidence type="ECO:0000256" key="2">
    <source>
        <dbReference type="ARBA" id="ARBA00022980"/>
    </source>
</evidence>
<dbReference type="Gene3D" id="1.20.5.710">
    <property type="entry name" value="Single helix bin"/>
    <property type="match status" value="1"/>
</dbReference>
<comment type="similarity">
    <text evidence="1 4">Belongs to the bacterial ribosomal protein bL12 family.</text>
</comment>
<dbReference type="HOGENOM" id="CLU_086499_3_2_0"/>
<dbReference type="NCBIfam" id="TIGR00855">
    <property type="entry name" value="L12"/>
    <property type="match status" value="1"/>
</dbReference>
<dbReference type="GO" id="GO:0003735">
    <property type="term" value="F:structural constituent of ribosome"/>
    <property type="evidence" value="ECO:0007669"/>
    <property type="project" value="InterPro"/>
</dbReference>
<dbReference type="Pfam" id="PF00542">
    <property type="entry name" value="Ribosomal_L12"/>
    <property type="match status" value="1"/>
</dbReference>
<dbReference type="CDD" id="cd00387">
    <property type="entry name" value="Ribosomal_L7_L12"/>
    <property type="match status" value="1"/>
</dbReference>
<dbReference type="KEGG" id="mpz:Marpi_1718"/>
<comment type="function">
    <text evidence="4">Forms part of the ribosomal stalk which helps the ribosome interact with GTP-bound translation factors. Is thus essential for accurate translation.</text>
</comment>
<feature type="coiled-coil region" evidence="5">
    <location>
        <begin position="100"/>
        <end position="127"/>
    </location>
</feature>
<dbReference type="GO" id="GO:0022625">
    <property type="term" value="C:cytosolic large ribosomal subunit"/>
    <property type="evidence" value="ECO:0007669"/>
    <property type="project" value="TreeGrafter"/>
</dbReference>
<name>H2J5G0_MARPK</name>
<keyword evidence="2 4" id="KW-0689">Ribosomal protein</keyword>
<dbReference type="InterPro" id="IPR000206">
    <property type="entry name" value="Ribosomal_bL12"/>
</dbReference>
<dbReference type="InterPro" id="IPR013823">
    <property type="entry name" value="Ribosomal_bL12_C"/>
</dbReference>
<dbReference type="Pfam" id="PF16320">
    <property type="entry name" value="Ribosomal_L12_N"/>
    <property type="match status" value="1"/>
</dbReference>
<evidence type="ECO:0000256" key="4">
    <source>
        <dbReference type="HAMAP-Rule" id="MF_00368"/>
    </source>
</evidence>
<dbReference type="RefSeq" id="WP_014297175.1">
    <property type="nucleotide sequence ID" value="NC_016751.1"/>
</dbReference>
<evidence type="ECO:0000256" key="5">
    <source>
        <dbReference type="SAM" id="Coils"/>
    </source>
</evidence>
<evidence type="ECO:0000256" key="3">
    <source>
        <dbReference type="ARBA" id="ARBA00023274"/>
    </source>
</evidence>
<dbReference type="OrthoDB" id="9811748at2"/>
<dbReference type="InterPro" id="IPR014719">
    <property type="entry name" value="Ribosomal_bL12_C/ClpS-like"/>
</dbReference>
<evidence type="ECO:0000313" key="9">
    <source>
        <dbReference type="Proteomes" id="UP000007161"/>
    </source>
</evidence>
<evidence type="ECO:0000313" key="8">
    <source>
        <dbReference type="EMBL" id="AEX86104.1"/>
    </source>
</evidence>
<dbReference type="STRING" id="443254.Marpi_1718"/>
<dbReference type="InterPro" id="IPR036235">
    <property type="entry name" value="Ribosomal_bL12_oligo_N_sf"/>
</dbReference>
<dbReference type="Gene3D" id="3.30.1390.10">
    <property type="match status" value="1"/>
</dbReference>
<feature type="domain" description="Large ribosomal subunit protein bL12 oligomerization" evidence="7">
    <location>
        <begin position="2"/>
        <end position="49"/>
    </location>
</feature>
<sequence>MTREELIQAIKEMTVAELAELVKALEDEFGVSAAAPVAVAAAPVAGGAAPAAEEKDSFDVVLKSFGAKKINVIKVVREITGLGLKEAKDLVEKAGTPDAVVKEGASKDEAEELKKKLEEAGAEVELK</sequence>
<dbReference type="PANTHER" id="PTHR45987:SF4">
    <property type="entry name" value="LARGE RIBOSOMAL SUBUNIT PROTEIN BL12M"/>
    <property type="match status" value="1"/>
</dbReference>
<gene>
    <name evidence="4" type="primary">rplL</name>
    <name evidence="8" type="ordered locus">Marpi_1718</name>
</gene>
<dbReference type="eggNOG" id="COG0222">
    <property type="taxonomic scope" value="Bacteria"/>
</dbReference>
<dbReference type="AlphaFoldDB" id="H2J5G0"/>
<dbReference type="SUPFAM" id="SSF54736">
    <property type="entry name" value="ClpS-like"/>
    <property type="match status" value="1"/>
</dbReference>
<dbReference type="SUPFAM" id="SSF48300">
    <property type="entry name" value="Ribosomal protein L7/12, oligomerisation (N-terminal) domain"/>
    <property type="match status" value="1"/>
</dbReference>